<dbReference type="EMBL" id="FNNO01000014">
    <property type="protein sequence ID" value="SDX38295.1"/>
    <property type="molecule type" value="Genomic_DNA"/>
</dbReference>
<keyword evidence="1" id="KW-0547">Nucleotide-binding</keyword>
<dbReference type="Proteomes" id="UP000198711">
    <property type="component" value="Unassembled WGS sequence"/>
</dbReference>
<proteinExistence type="predicted"/>
<keyword evidence="3" id="KW-0067">ATP-binding</keyword>
<dbReference type="Gene3D" id="3.30.1360.40">
    <property type="match status" value="1"/>
</dbReference>
<dbReference type="GO" id="GO:0005524">
    <property type="term" value="F:ATP binding"/>
    <property type="evidence" value="ECO:0007669"/>
    <property type="project" value="UniProtKB-KW"/>
</dbReference>
<reference evidence="5 6" key="1">
    <citation type="submission" date="2016-10" db="EMBL/GenBank/DDBJ databases">
        <authorList>
            <person name="Varghese N."/>
            <person name="Submissions S."/>
        </authorList>
    </citation>
    <scope>NUCLEOTIDE SEQUENCE [LARGE SCALE GENOMIC DNA]</scope>
    <source>
        <strain evidence="5 6">DSM 25353</strain>
    </source>
</reference>
<feature type="domain" description="Carboxyltransferase" evidence="4">
    <location>
        <begin position="7"/>
        <end position="216"/>
    </location>
</feature>
<organism evidence="5 6">
    <name type="scientific">Hydrobacter penzbergensis</name>
    <dbReference type="NCBI Taxonomy" id="1235997"/>
    <lineage>
        <taxon>Bacteria</taxon>
        <taxon>Pseudomonadati</taxon>
        <taxon>Bacteroidota</taxon>
        <taxon>Chitinophagia</taxon>
        <taxon>Chitinophagales</taxon>
        <taxon>Chitinophagaceae</taxon>
        <taxon>Hydrobacter</taxon>
    </lineage>
</organism>
<evidence type="ECO:0000256" key="3">
    <source>
        <dbReference type="ARBA" id="ARBA00022840"/>
    </source>
</evidence>
<dbReference type="NCBIfam" id="TIGR00370">
    <property type="entry name" value="5-oxoprolinase subunit PxpB"/>
    <property type="match status" value="1"/>
</dbReference>
<dbReference type="PANTHER" id="PTHR34698:SF2">
    <property type="entry name" value="5-OXOPROLINASE SUBUNIT B"/>
    <property type="match status" value="1"/>
</dbReference>
<evidence type="ECO:0000256" key="1">
    <source>
        <dbReference type="ARBA" id="ARBA00022741"/>
    </source>
</evidence>
<dbReference type="AlphaFoldDB" id="A0A8X8IHI7"/>
<evidence type="ECO:0000259" key="4">
    <source>
        <dbReference type="SMART" id="SM00796"/>
    </source>
</evidence>
<dbReference type="PANTHER" id="PTHR34698">
    <property type="entry name" value="5-OXOPROLINASE SUBUNIT B"/>
    <property type="match status" value="1"/>
</dbReference>
<comment type="caution">
    <text evidence="5">The sequence shown here is derived from an EMBL/GenBank/DDBJ whole genome shotgun (WGS) entry which is preliminary data.</text>
</comment>
<name>A0A8X8IHI7_9BACT</name>
<dbReference type="GO" id="GO:0016787">
    <property type="term" value="F:hydrolase activity"/>
    <property type="evidence" value="ECO:0007669"/>
    <property type="project" value="UniProtKB-KW"/>
</dbReference>
<dbReference type="Pfam" id="PF02682">
    <property type="entry name" value="CT_C_D"/>
    <property type="match status" value="1"/>
</dbReference>
<gene>
    <name evidence="5" type="ORF">SAMN05444410_11497</name>
</gene>
<keyword evidence="2" id="KW-0378">Hydrolase</keyword>
<dbReference type="SUPFAM" id="SSF50891">
    <property type="entry name" value="Cyclophilin-like"/>
    <property type="match status" value="1"/>
</dbReference>
<dbReference type="InterPro" id="IPR003833">
    <property type="entry name" value="CT_C_D"/>
</dbReference>
<evidence type="ECO:0000256" key="2">
    <source>
        <dbReference type="ARBA" id="ARBA00022801"/>
    </source>
</evidence>
<keyword evidence="6" id="KW-1185">Reference proteome</keyword>
<dbReference type="InterPro" id="IPR029000">
    <property type="entry name" value="Cyclophilin-like_dom_sf"/>
</dbReference>
<dbReference type="Gene3D" id="2.40.100.10">
    <property type="entry name" value="Cyclophilin-like"/>
    <property type="match status" value="1"/>
</dbReference>
<protein>
    <submittedName>
        <fullName evidence="5">Inhibitor of KinA</fullName>
    </submittedName>
</protein>
<dbReference type="RefSeq" id="WP_092725797.1">
    <property type="nucleotide sequence ID" value="NZ_FNNO01000014.1"/>
</dbReference>
<dbReference type="SUPFAM" id="SSF160467">
    <property type="entry name" value="PH0987 N-terminal domain-like"/>
    <property type="match status" value="1"/>
</dbReference>
<evidence type="ECO:0000313" key="5">
    <source>
        <dbReference type="EMBL" id="SDX38295.1"/>
    </source>
</evidence>
<dbReference type="SMART" id="SM00796">
    <property type="entry name" value="AHS1"/>
    <property type="match status" value="1"/>
</dbReference>
<evidence type="ECO:0000313" key="6">
    <source>
        <dbReference type="Proteomes" id="UP000198711"/>
    </source>
</evidence>
<dbReference type="InterPro" id="IPR010016">
    <property type="entry name" value="PxpB"/>
</dbReference>
<sequence>MLSIPPYQLRSIGDHALLIDFGQCIDEHIHQWVMAIYDYFQQEPLAGLLDCIPAYSSVAFVYDLVFWRNKTGNSTVVDYLGRIILERLSHVQLSARRKINRVDVPVCYDPALGIDIINLAAAHGLTVEQVINMHASKSYHVYMLGFLPGFAYMGKVDPRIATERLQQPRTLVKAGSVGIAGEQTGIYPVDSPGGWQLIGQTPLRVFDPRKKNPCFFAPGDEVLFYPITLSEFQKIKEHESAHR</sequence>
<accession>A0A8X8IHI7</accession>